<gene>
    <name evidence="3" type="ORF">D6D01_03446</name>
</gene>
<dbReference type="InterPro" id="IPR016040">
    <property type="entry name" value="NAD(P)-bd_dom"/>
</dbReference>
<comment type="caution">
    <text evidence="3">The sequence shown here is derived from an EMBL/GenBank/DDBJ whole genome shotgun (WGS) entry which is preliminary data.</text>
</comment>
<feature type="domain" description="NAD(P)-binding" evidence="2">
    <location>
        <begin position="9"/>
        <end position="209"/>
    </location>
</feature>
<sequence length="274" mass="29990">MPSRIALLGATGQTGRGVLQNLLEQDVDINIYVRSKSRLVDMFPSISCNTKVTIFEGDISDQSLLAKLLTGVDTIIFTLGWNENRPGTHIIEEGARAIITALQELSMHNEQKQAPPRLIFLSSVSWNERLNPIDNPPLMTRIIRQAFYYPYQDLLAGQKILCSNPNLVNVTLIQPGALIEEAASGYDISIDKAGVGISYPDLSAAMVEVAMEGRFADVPAVVVTSKAGYEFGRTTMSILTGRNLDNLLRVEAVPLDELLDLDLVVLGMDTESLT</sequence>
<dbReference type="PANTHER" id="PTHR15020:SF50">
    <property type="entry name" value="UPF0659 PROTEIN YMR090W"/>
    <property type="match status" value="1"/>
</dbReference>
<dbReference type="AlphaFoldDB" id="A0A4S9LK77"/>
<dbReference type="Proteomes" id="UP000306584">
    <property type="component" value="Unassembled WGS sequence"/>
</dbReference>
<protein>
    <recommendedName>
        <fullName evidence="2">NAD(P)-binding domain-containing protein</fullName>
    </recommendedName>
</protein>
<proteinExistence type="inferred from homology"/>
<dbReference type="InterPro" id="IPR036291">
    <property type="entry name" value="NAD(P)-bd_dom_sf"/>
</dbReference>
<comment type="similarity">
    <text evidence="1">Belongs to the avfA family.</text>
</comment>
<reference evidence="3 4" key="1">
    <citation type="submission" date="2018-10" db="EMBL/GenBank/DDBJ databases">
        <title>Fifty Aureobasidium pullulans genomes reveal a recombining polyextremotolerant generalist.</title>
        <authorList>
            <person name="Gostincar C."/>
            <person name="Turk M."/>
            <person name="Zajc J."/>
            <person name="Gunde-Cimerman N."/>
        </authorList>
    </citation>
    <scope>NUCLEOTIDE SEQUENCE [LARGE SCALE GENOMIC DNA]</scope>
    <source>
        <strain evidence="3 4">EXF-6604</strain>
    </source>
</reference>
<name>A0A4S9LK77_AURPU</name>
<evidence type="ECO:0000313" key="3">
    <source>
        <dbReference type="EMBL" id="THY29760.1"/>
    </source>
</evidence>
<feature type="non-terminal residue" evidence="3">
    <location>
        <position position="274"/>
    </location>
</feature>
<dbReference type="SUPFAM" id="SSF51735">
    <property type="entry name" value="NAD(P)-binding Rossmann-fold domains"/>
    <property type="match status" value="1"/>
</dbReference>
<evidence type="ECO:0000256" key="1">
    <source>
        <dbReference type="ARBA" id="ARBA00038376"/>
    </source>
</evidence>
<dbReference type="Pfam" id="PF13460">
    <property type="entry name" value="NAD_binding_10"/>
    <property type="match status" value="1"/>
</dbReference>
<dbReference type="EMBL" id="QZBD01000096">
    <property type="protein sequence ID" value="THY29760.1"/>
    <property type="molecule type" value="Genomic_DNA"/>
</dbReference>
<evidence type="ECO:0000313" key="4">
    <source>
        <dbReference type="Proteomes" id="UP000306584"/>
    </source>
</evidence>
<organism evidence="3 4">
    <name type="scientific">Aureobasidium pullulans</name>
    <name type="common">Black yeast</name>
    <name type="synonym">Pullularia pullulans</name>
    <dbReference type="NCBI Taxonomy" id="5580"/>
    <lineage>
        <taxon>Eukaryota</taxon>
        <taxon>Fungi</taxon>
        <taxon>Dikarya</taxon>
        <taxon>Ascomycota</taxon>
        <taxon>Pezizomycotina</taxon>
        <taxon>Dothideomycetes</taxon>
        <taxon>Dothideomycetidae</taxon>
        <taxon>Dothideales</taxon>
        <taxon>Saccotheciaceae</taxon>
        <taxon>Aureobasidium</taxon>
    </lineage>
</organism>
<dbReference type="PANTHER" id="PTHR15020">
    <property type="entry name" value="FLAVIN REDUCTASE-RELATED"/>
    <property type="match status" value="1"/>
</dbReference>
<evidence type="ECO:0000259" key="2">
    <source>
        <dbReference type="Pfam" id="PF13460"/>
    </source>
</evidence>
<accession>A0A4S9LK77</accession>
<dbReference type="Gene3D" id="3.40.50.720">
    <property type="entry name" value="NAD(P)-binding Rossmann-like Domain"/>
    <property type="match status" value="1"/>
</dbReference>